<name>A0A9D1TQW5_9FIRM</name>
<feature type="domain" description="HTH LytTR-type" evidence="5">
    <location>
        <begin position="130"/>
        <end position="228"/>
    </location>
</feature>
<dbReference type="GO" id="GO:0000156">
    <property type="term" value="F:phosphorelay response regulator activity"/>
    <property type="evidence" value="ECO:0007669"/>
    <property type="project" value="InterPro"/>
</dbReference>
<dbReference type="SMART" id="SM00850">
    <property type="entry name" value="LytTR"/>
    <property type="match status" value="1"/>
</dbReference>
<dbReference type="Gene3D" id="3.40.50.2300">
    <property type="match status" value="1"/>
</dbReference>
<proteinExistence type="predicted"/>
<evidence type="ECO:0000256" key="3">
    <source>
        <dbReference type="PROSITE-ProRule" id="PRU00169"/>
    </source>
</evidence>
<dbReference type="InterPro" id="IPR046947">
    <property type="entry name" value="LytR-like"/>
</dbReference>
<dbReference type="SMART" id="SM00448">
    <property type="entry name" value="REC"/>
    <property type="match status" value="1"/>
</dbReference>
<feature type="modified residue" description="4-aspartylphosphate" evidence="3">
    <location>
        <position position="56"/>
    </location>
</feature>
<dbReference type="Pfam" id="PF04397">
    <property type="entry name" value="LytTR"/>
    <property type="match status" value="1"/>
</dbReference>
<evidence type="ECO:0000313" key="7">
    <source>
        <dbReference type="Proteomes" id="UP000823990"/>
    </source>
</evidence>
<dbReference type="InterPro" id="IPR007492">
    <property type="entry name" value="LytTR_DNA-bd_dom"/>
</dbReference>
<dbReference type="AlphaFoldDB" id="A0A9D1TQW5"/>
<dbReference type="PANTHER" id="PTHR37299:SF1">
    <property type="entry name" value="STAGE 0 SPORULATION PROTEIN A HOMOLOG"/>
    <property type="match status" value="1"/>
</dbReference>
<reference evidence="6" key="1">
    <citation type="journal article" date="2021" name="PeerJ">
        <title>Extensive microbial diversity within the chicken gut microbiome revealed by metagenomics and culture.</title>
        <authorList>
            <person name="Gilroy R."/>
            <person name="Ravi A."/>
            <person name="Getino M."/>
            <person name="Pursley I."/>
            <person name="Horton D.L."/>
            <person name="Alikhan N.F."/>
            <person name="Baker D."/>
            <person name="Gharbi K."/>
            <person name="Hall N."/>
            <person name="Watson M."/>
            <person name="Adriaenssens E.M."/>
            <person name="Foster-Nyarko E."/>
            <person name="Jarju S."/>
            <person name="Secka A."/>
            <person name="Antonio M."/>
            <person name="Oren A."/>
            <person name="Chaudhuri R.R."/>
            <person name="La Ragione R."/>
            <person name="Hildebrand F."/>
            <person name="Pallen M.J."/>
        </authorList>
    </citation>
    <scope>NUCLEOTIDE SEQUENCE</scope>
    <source>
        <strain evidence="6">12435</strain>
    </source>
</reference>
<protein>
    <recommendedName>
        <fullName evidence="1">Stage 0 sporulation protein A homolog</fullName>
    </recommendedName>
</protein>
<keyword evidence="6" id="KW-0238">DNA-binding</keyword>
<dbReference type="PROSITE" id="PS50930">
    <property type="entry name" value="HTH_LYTTR"/>
    <property type="match status" value="1"/>
</dbReference>
<dbReference type="SUPFAM" id="SSF52172">
    <property type="entry name" value="CheY-like"/>
    <property type="match status" value="1"/>
</dbReference>
<gene>
    <name evidence="6" type="ORF">H9892_02285</name>
</gene>
<evidence type="ECO:0000256" key="2">
    <source>
        <dbReference type="ARBA" id="ARBA00024867"/>
    </source>
</evidence>
<dbReference type="InterPro" id="IPR011006">
    <property type="entry name" value="CheY-like_superfamily"/>
</dbReference>
<dbReference type="EMBL" id="DXHS01000040">
    <property type="protein sequence ID" value="HIW02148.1"/>
    <property type="molecule type" value="Genomic_DNA"/>
</dbReference>
<dbReference type="Pfam" id="PF00072">
    <property type="entry name" value="Response_reg"/>
    <property type="match status" value="1"/>
</dbReference>
<feature type="domain" description="Response regulatory" evidence="4">
    <location>
        <begin position="2"/>
        <end position="119"/>
    </location>
</feature>
<comment type="function">
    <text evidence="2">May play the central regulatory role in sporulation. It may be an element of the effector pathway responsible for the activation of sporulation genes in response to nutritional stress. Spo0A may act in concert with spo0H (a sigma factor) to control the expression of some genes that are critical to the sporulation process.</text>
</comment>
<dbReference type="Gene3D" id="2.40.50.1020">
    <property type="entry name" value="LytTr DNA-binding domain"/>
    <property type="match status" value="1"/>
</dbReference>
<dbReference type="Proteomes" id="UP000823990">
    <property type="component" value="Unassembled WGS sequence"/>
</dbReference>
<dbReference type="PROSITE" id="PS50110">
    <property type="entry name" value="RESPONSE_REGULATORY"/>
    <property type="match status" value="1"/>
</dbReference>
<evidence type="ECO:0000256" key="1">
    <source>
        <dbReference type="ARBA" id="ARBA00018672"/>
    </source>
</evidence>
<dbReference type="InterPro" id="IPR001789">
    <property type="entry name" value="Sig_transdc_resp-reg_receiver"/>
</dbReference>
<dbReference type="GO" id="GO:0003677">
    <property type="term" value="F:DNA binding"/>
    <property type="evidence" value="ECO:0007669"/>
    <property type="project" value="UniProtKB-KW"/>
</dbReference>
<evidence type="ECO:0000259" key="4">
    <source>
        <dbReference type="PROSITE" id="PS50110"/>
    </source>
</evidence>
<evidence type="ECO:0000313" key="6">
    <source>
        <dbReference type="EMBL" id="HIW02148.1"/>
    </source>
</evidence>
<sequence length="237" mass="26603">MNIAIVEDDNAAATVISSFVARYAAENSVELSAKRYETADAFLADTETRYAVVLFDVKMPGTSGMDAAFEFRKRDKAASVLFITSMVQLAQKGYEVDAVGYLVKPVKYYDFALKFKKALELYTLNEKRNVTITVPGGMCRISMDKLIYVEIVNHRLRYHLVDGVIEMSGVLSEAEKELSGYGMLRCNSCYLVNPVFIRAVKGNDLYIGDEVLRISRPKRQKFLEQLTEWFGGGVAKP</sequence>
<evidence type="ECO:0000259" key="5">
    <source>
        <dbReference type="PROSITE" id="PS50930"/>
    </source>
</evidence>
<reference evidence="6" key="2">
    <citation type="submission" date="2021-04" db="EMBL/GenBank/DDBJ databases">
        <authorList>
            <person name="Gilroy R."/>
        </authorList>
    </citation>
    <scope>NUCLEOTIDE SEQUENCE</scope>
    <source>
        <strain evidence="6">12435</strain>
    </source>
</reference>
<organism evidence="6 7">
    <name type="scientific">Candidatus Protoclostridium stercorigallinarum</name>
    <dbReference type="NCBI Taxonomy" id="2838741"/>
    <lineage>
        <taxon>Bacteria</taxon>
        <taxon>Bacillati</taxon>
        <taxon>Bacillota</taxon>
        <taxon>Clostridia</taxon>
        <taxon>Candidatus Protoclostridium</taxon>
    </lineage>
</organism>
<keyword evidence="3" id="KW-0597">Phosphoprotein</keyword>
<accession>A0A9D1TQW5</accession>
<comment type="caution">
    <text evidence="6">The sequence shown here is derived from an EMBL/GenBank/DDBJ whole genome shotgun (WGS) entry which is preliminary data.</text>
</comment>
<dbReference type="PANTHER" id="PTHR37299">
    <property type="entry name" value="TRANSCRIPTIONAL REGULATOR-RELATED"/>
    <property type="match status" value="1"/>
</dbReference>